<dbReference type="PANTHER" id="PTHR40076:SF1">
    <property type="entry name" value="MEMBRANE PROTEIN"/>
    <property type="match status" value="1"/>
</dbReference>
<dbReference type="Proteomes" id="UP000322699">
    <property type="component" value="Unassembled WGS sequence"/>
</dbReference>
<gene>
    <name evidence="2" type="ORF">LF1_40960</name>
</gene>
<dbReference type="PANTHER" id="PTHR40076">
    <property type="entry name" value="MEMBRANE PROTEIN-RELATED"/>
    <property type="match status" value="1"/>
</dbReference>
<keyword evidence="3" id="KW-1185">Reference proteome</keyword>
<proteinExistence type="predicted"/>
<evidence type="ECO:0000313" key="2">
    <source>
        <dbReference type="EMBL" id="KAA1261546.1"/>
    </source>
</evidence>
<evidence type="ECO:0000256" key="1">
    <source>
        <dbReference type="SAM" id="Phobius"/>
    </source>
</evidence>
<evidence type="ECO:0008006" key="4">
    <source>
        <dbReference type="Google" id="ProtNLM"/>
    </source>
</evidence>
<feature type="transmembrane region" description="Helical" evidence="1">
    <location>
        <begin position="101"/>
        <end position="130"/>
    </location>
</feature>
<evidence type="ECO:0000313" key="3">
    <source>
        <dbReference type="Proteomes" id="UP000322699"/>
    </source>
</evidence>
<keyword evidence="1" id="KW-1133">Transmembrane helix</keyword>
<sequence length="246" mass="27673">MSQANPYQPAATTPVYDPEIRRVKVRPFELLQRGYDFISGQYWLFFGLSLVGMLIASAVPFGIIMGPMLVGIYLCFLARERGETVEFAKLFQGFDSFKESFIATLVIIAATFVVIIPLMLVFVVAMMFLIDPQQNGPNDGPPIALFALMFAFYVVLLLVNMLIVLPFMFTFQLIADRNVSGIDAVKLSLKAVRVNLFGLLGYLIITTVVSIVLMIMCYIPLFFFLPVLFASLFLIYRDIFPLEAQL</sequence>
<organism evidence="2 3">
    <name type="scientific">Rubripirellula obstinata</name>
    <dbReference type="NCBI Taxonomy" id="406547"/>
    <lineage>
        <taxon>Bacteria</taxon>
        <taxon>Pseudomonadati</taxon>
        <taxon>Planctomycetota</taxon>
        <taxon>Planctomycetia</taxon>
        <taxon>Pirellulales</taxon>
        <taxon>Pirellulaceae</taxon>
        <taxon>Rubripirellula</taxon>
    </lineage>
</organism>
<dbReference type="InterPro" id="IPR010380">
    <property type="entry name" value="DUF975"/>
</dbReference>
<name>A0A5B1CLY3_9BACT</name>
<comment type="caution">
    <text evidence="2">The sequence shown here is derived from an EMBL/GenBank/DDBJ whole genome shotgun (WGS) entry which is preliminary data.</text>
</comment>
<protein>
    <recommendedName>
        <fullName evidence="4">Glycerophosphoryl diester phosphodiesterase membrane domain-containing protein</fullName>
    </recommendedName>
</protein>
<dbReference type="OrthoDB" id="276595at2"/>
<dbReference type="RefSeq" id="WP_068263962.1">
    <property type="nucleotide sequence ID" value="NZ_LWSK01000053.1"/>
</dbReference>
<dbReference type="EMBL" id="VRLW01000001">
    <property type="protein sequence ID" value="KAA1261546.1"/>
    <property type="molecule type" value="Genomic_DNA"/>
</dbReference>
<feature type="transmembrane region" description="Helical" evidence="1">
    <location>
        <begin position="221"/>
        <end position="240"/>
    </location>
</feature>
<feature type="transmembrane region" description="Helical" evidence="1">
    <location>
        <begin position="150"/>
        <end position="175"/>
    </location>
</feature>
<reference evidence="2 3" key="1">
    <citation type="submission" date="2019-08" db="EMBL/GenBank/DDBJ databases">
        <title>Deep-cultivation of Planctomycetes and their phenomic and genomic characterization uncovers novel biology.</title>
        <authorList>
            <person name="Wiegand S."/>
            <person name="Jogler M."/>
            <person name="Boedeker C."/>
            <person name="Pinto D."/>
            <person name="Vollmers J."/>
            <person name="Rivas-Marin E."/>
            <person name="Kohn T."/>
            <person name="Peeters S.H."/>
            <person name="Heuer A."/>
            <person name="Rast P."/>
            <person name="Oberbeckmann S."/>
            <person name="Bunk B."/>
            <person name="Jeske O."/>
            <person name="Meyerdierks A."/>
            <person name="Storesund J.E."/>
            <person name="Kallscheuer N."/>
            <person name="Luecker S."/>
            <person name="Lage O.M."/>
            <person name="Pohl T."/>
            <person name="Merkel B.J."/>
            <person name="Hornburger P."/>
            <person name="Mueller R.-W."/>
            <person name="Bruemmer F."/>
            <person name="Labrenz M."/>
            <person name="Spormann A.M."/>
            <person name="Op Den Camp H."/>
            <person name="Overmann J."/>
            <person name="Amann R."/>
            <person name="Jetten M.S.M."/>
            <person name="Mascher T."/>
            <person name="Medema M.H."/>
            <person name="Devos D.P."/>
            <person name="Kaster A.-K."/>
            <person name="Ovreas L."/>
            <person name="Rohde M."/>
            <person name="Galperin M.Y."/>
            <person name="Jogler C."/>
        </authorList>
    </citation>
    <scope>NUCLEOTIDE SEQUENCE [LARGE SCALE GENOMIC DNA]</scope>
    <source>
        <strain evidence="2 3">LF1</strain>
    </source>
</reference>
<keyword evidence="1" id="KW-0472">Membrane</keyword>
<feature type="transmembrane region" description="Helical" evidence="1">
    <location>
        <begin position="196"/>
        <end position="215"/>
    </location>
</feature>
<keyword evidence="1" id="KW-0812">Transmembrane</keyword>
<dbReference type="AlphaFoldDB" id="A0A5B1CLY3"/>
<feature type="transmembrane region" description="Helical" evidence="1">
    <location>
        <begin position="43"/>
        <end position="76"/>
    </location>
</feature>
<accession>A0A5B1CLY3</accession>